<sequence>MHLTKYLLPALFIGLIACNSSTKHEDQQAQQGVGYGEFLKQHFGKCDTVSGSGIYADIDVWLPADTTIEAARSIRTQLKKKLVERINSYSDSASIAKNPEAKNSVSEAFGVFEKNYTDFKKQFPEAPGCWFVQLKGDTIMSTGKLLIYKLDHFANTGGAHPNTFRSLHVFDAATGTEKASKLFITDSTALLKKVEAAFRKIEKLDDSVNLEEQGYFLSDHKFFIPANYVFTKEGVLFYYNPYEIAAYARGPIEFTIPYNELEGIVKKDLIF</sequence>
<dbReference type="Gene3D" id="3.30.565.40">
    <property type="entry name" value="Fervidobacterium nodosum Rt17-B1 like"/>
    <property type="match status" value="1"/>
</dbReference>
<dbReference type="InterPro" id="IPR037126">
    <property type="entry name" value="PdaC/RsiV-like_sf"/>
</dbReference>
<dbReference type="PROSITE" id="PS51257">
    <property type="entry name" value="PROKAR_LIPOPROTEIN"/>
    <property type="match status" value="1"/>
</dbReference>
<proteinExistence type="predicted"/>
<dbReference type="Pfam" id="PF11738">
    <property type="entry name" value="DUF3298"/>
    <property type="match status" value="1"/>
</dbReference>
<evidence type="ECO:0000313" key="3">
    <source>
        <dbReference type="Proteomes" id="UP000256373"/>
    </source>
</evidence>
<dbReference type="OrthoDB" id="594879at2"/>
<dbReference type="RefSeq" id="WP_115829988.1">
    <property type="nucleotide sequence ID" value="NZ_QNUL01000004.1"/>
</dbReference>
<gene>
    <name evidence="2" type="ORF">DSL64_07145</name>
</gene>
<organism evidence="2 3">
    <name type="scientific">Dyadobacter luteus</name>
    <dbReference type="NCBI Taxonomy" id="2259619"/>
    <lineage>
        <taxon>Bacteria</taxon>
        <taxon>Pseudomonadati</taxon>
        <taxon>Bacteroidota</taxon>
        <taxon>Cytophagia</taxon>
        <taxon>Cytophagales</taxon>
        <taxon>Spirosomataceae</taxon>
        <taxon>Dyadobacter</taxon>
    </lineage>
</organism>
<dbReference type="Gene3D" id="3.90.640.20">
    <property type="entry name" value="Heat-shock cognate protein, ATPase"/>
    <property type="match status" value="1"/>
</dbReference>
<keyword evidence="3" id="KW-1185">Reference proteome</keyword>
<dbReference type="InterPro" id="IPR021729">
    <property type="entry name" value="DUF3298"/>
</dbReference>
<dbReference type="EMBL" id="QNUL01000004">
    <property type="protein sequence ID" value="REA62691.1"/>
    <property type="molecule type" value="Genomic_DNA"/>
</dbReference>
<name>A0A3D8YDV3_9BACT</name>
<evidence type="ECO:0000259" key="1">
    <source>
        <dbReference type="Pfam" id="PF11738"/>
    </source>
</evidence>
<comment type="caution">
    <text evidence="2">The sequence shown here is derived from an EMBL/GenBank/DDBJ whole genome shotgun (WGS) entry which is preliminary data.</text>
</comment>
<dbReference type="AlphaFoldDB" id="A0A3D8YDV3"/>
<reference evidence="2 3" key="1">
    <citation type="submission" date="2018-07" db="EMBL/GenBank/DDBJ databases">
        <title>Dyadobacter roseus sp. nov., isolated from rose rhizosphere soil.</title>
        <authorList>
            <person name="Chen L."/>
        </authorList>
    </citation>
    <scope>NUCLEOTIDE SEQUENCE [LARGE SCALE GENOMIC DNA]</scope>
    <source>
        <strain evidence="2 3">RS19</strain>
    </source>
</reference>
<dbReference type="Proteomes" id="UP000256373">
    <property type="component" value="Unassembled WGS sequence"/>
</dbReference>
<evidence type="ECO:0000313" key="2">
    <source>
        <dbReference type="EMBL" id="REA62691.1"/>
    </source>
</evidence>
<accession>A0A3D8YDV3</accession>
<protein>
    <submittedName>
        <fullName evidence="2">DUF3298 domain-containing protein</fullName>
    </submittedName>
</protein>
<feature type="domain" description="DUF3298" evidence="1">
    <location>
        <begin position="186"/>
        <end position="259"/>
    </location>
</feature>